<protein>
    <recommendedName>
        <fullName evidence="2">Nucleoside-diphosphate kinase</fullName>
    </recommendedName>
</protein>
<name>A0A7S3K142_9STRA</name>
<dbReference type="Gene3D" id="3.30.70.141">
    <property type="entry name" value="Nucleoside diphosphate kinase-like domain"/>
    <property type="match status" value="1"/>
</dbReference>
<reference evidence="1" key="1">
    <citation type="submission" date="2021-01" db="EMBL/GenBank/DDBJ databases">
        <authorList>
            <person name="Corre E."/>
            <person name="Pelletier E."/>
            <person name="Niang G."/>
            <person name="Scheremetjew M."/>
            <person name="Finn R."/>
            <person name="Kale V."/>
            <person name="Holt S."/>
            <person name="Cochrane G."/>
            <person name="Meng A."/>
            <person name="Brown T."/>
            <person name="Cohen L."/>
        </authorList>
    </citation>
    <scope>NUCLEOTIDE SEQUENCE</scope>
    <source>
        <strain evidence="1">CCMP1510</strain>
    </source>
</reference>
<dbReference type="AlphaFoldDB" id="A0A7S3K142"/>
<gene>
    <name evidence="1" type="ORF">ALAG00032_LOCUS12444</name>
</gene>
<dbReference type="SUPFAM" id="SSF54919">
    <property type="entry name" value="Nucleoside diphosphate kinase, NDK"/>
    <property type="match status" value="1"/>
</dbReference>
<proteinExistence type="predicted"/>
<organism evidence="1">
    <name type="scientific">Aureoumbra lagunensis</name>
    <dbReference type="NCBI Taxonomy" id="44058"/>
    <lineage>
        <taxon>Eukaryota</taxon>
        <taxon>Sar</taxon>
        <taxon>Stramenopiles</taxon>
        <taxon>Ochrophyta</taxon>
        <taxon>Pelagophyceae</taxon>
        <taxon>Pelagomonadales</taxon>
        <taxon>Aureoumbra</taxon>
    </lineage>
</organism>
<dbReference type="EMBL" id="HBIJ01018938">
    <property type="protein sequence ID" value="CAE0371662.1"/>
    <property type="molecule type" value="Transcribed_RNA"/>
</dbReference>
<dbReference type="InterPro" id="IPR036850">
    <property type="entry name" value="NDK-like_dom_sf"/>
</dbReference>
<evidence type="ECO:0000313" key="1">
    <source>
        <dbReference type="EMBL" id="CAE0371662.1"/>
    </source>
</evidence>
<sequence>MMAMRASRVLPVAAMSTMILSGQEPQTSALSEADNKLVPIAVVGAATLGYAAYRGMSKMQSLDDRLGALEIKAAKAESSAFLFIKPHAVTDPVKDLVKKKLAEVGISIASEGSIPGPEIDKKMYIDSHYGAIAEKAVKLKPEQLTPSAKAKAEFEKTFGLSWSEALKRGLVYNAMDGCPKLGIDGDGLDQKWSQLKRGVNLIKFGGGFYCGKVGEIFIINGFYMSMRSKFTQPGTSIHYYLVEWPTSSLSWEDFRGKVLGTTNPNEAAAGSLRKIIAQDWQALGLTEPPNTGDNGVHASASPFEALSERMNWCGVSADADTYGKALLAAGVPLSTILKWTSDPQVNLPGGSKGSLFDALEDLDSDVCLTKSIQLSELNK</sequence>
<evidence type="ECO:0008006" key="2">
    <source>
        <dbReference type="Google" id="ProtNLM"/>
    </source>
</evidence>
<accession>A0A7S3K142</accession>